<feature type="compositionally biased region" description="Low complexity" evidence="1">
    <location>
        <begin position="212"/>
        <end position="241"/>
    </location>
</feature>
<evidence type="ECO:0000313" key="3">
    <source>
        <dbReference type="Proteomes" id="UP000251714"/>
    </source>
</evidence>
<feature type="compositionally biased region" description="Basic residues" evidence="1">
    <location>
        <begin position="534"/>
        <end position="555"/>
    </location>
</feature>
<gene>
    <name evidence="2" type="ORF">FPRO05_13012</name>
</gene>
<protein>
    <submittedName>
        <fullName evidence="2">Uncharacterized protein</fullName>
    </submittedName>
</protein>
<reference evidence="2 3" key="1">
    <citation type="submission" date="2017-12" db="EMBL/GenBank/DDBJ databases">
        <title>Genome sequence of the mycotoxigenic crop pathogen Fusarium proliferatum, strain ITEM 2341 from Date Palm.</title>
        <authorList>
            <person name="Almiman B.F."/>
            <person name="Shittu T.A."/>
            <person name="Muthumeenakshi S."/>
            <person name="Baroncelli R."/>
            <person name="Sreenivasaprasada S."/>
        </authorList>
    </citation>
    <scope>NUCLEOTIDE SEQUENCE [LARGE SCALE GENOMIC DNA]</scope>
    <source>
        <strain evidence="2 3">ITEM 2341</strain>
    </source>
</reference>
<evidence type="ECO:0000313" key="2">
    <source>
        <dbReference type="EMBL" id="RBA15173.1"/>
    </source>
</evidence>
<evidence type="ECO:0000256" key="1">
    <source>
        <dbReference type="SAM" id="MobiDB-lite"/>
    </source>
</evidence>
<dbReference type="EMBL" id="PKMI01000024">
    <property type="protein sequence ID" value="RBA15173.1"/>
    <property type="molecule type" value="Genomic_DNA"/>
</dbReference>
<organism evidence="2 3">
    <name type="scientific">Gibberella intermedia</name>
    <name type="common">Bulb rot disease fungus</name>
    <name type="synonym">Fusarium proliferatum</name>
    <dbReference type="NCBI Taxonomy" id="948311"/>
    <lineage>
        <taxon>Eukaryota</taxon>
        <taxon>Fungi</taxon>
        <taxon>Dikarya</taxon>
        <taxon>Ascomycota</taxon>
        <taxon>Pezizomycotina</taxon>
        <taxon>Sordariomycetes</taxon>
        <taxon>Hypocreomycetidae</taxon>
        <taxon>Hypocreales</taxon>
        <taxon>Nectriaceae</taxon>
        <taxon>Fusarium</taxon>
        <taxon>Fusarium fujikuroi species complex</taxon>
    </lineage>
</organism>
<accession>A0A365N2Y6</accession>
<feature type="compositionally biased region" description="Low complexity" evidence="1">
    <location>
        <begin position="105"/>
        <end position="122"/>
    </location>
</feature>
<feature type="compositionally biased region" description="Pro residues" evidence="1">
    <location>
        <begin position="123"/>
        <end position="134"/>
    </location>
</feature>
<comment type="caution">
    <text evidence="2">The sequence shown here is derived from an EMBL/GenBank/DDBJ whole genome shotgun (WGS) entry which is preliminary data.</text>
</comment>
<feature type="compositionally biased region" description="Acidic residues" evidence="1">
    <location>
        <begin position="598"/>
        <end position="607"/>
    </location>
</feature>
<feature type="region of interest" description="Disordered" evidence="1">
    <location>
        <begin position="520"/>
        <end position="607"/>
    </location>
</feature>
<dbReference type="AlphaFoldDB" id="A0A365N2Y6"/>
<feature type="compositionally biased region" description="Polar residues" evidence="1">
    <location>
        <begin position="520"/>
        <end position="532"/>
    </location>
</feature>
<proteinExistence type="predicted"/>
<dbReference type="Proteomes" id="UP000251714">
    <property type="component" value="Unassembled WGS sequence"/>
</dbReference>
<feature type="region of interest" description="Disordered" evidence="1">
    <location>
        <begin position="64"/>
        <end position="279"/>
    </location>
</feature>
<sequence length="607" mass="66903">MNSKNWNDRADKDLFFTILSVKNIGVISGSEWTTIGNHMRSLGYGFTNEGCRQHFQGLRRAQNKAETAGPNGDIVRRNDPTMNPITRRPGPGRGRPRKQPPVPVPGAGEVPTDQPMPVGIVPGPNPVPPYPHPHPQTVQSYGVPPGNHQDGAHLPAQPAAQPGNISPAIPTQQAPPPSNVPHVQGPITYPSPPRAPDTPQAPAHLHPLQHVQSGQPGQQPQSEQQPPLDQQLQSEFQPQPDQQDEPEQISQPTAQPQPEQENSTEYQSQDVSQEAPREARESILRSFLSFHHHQPRHLDSHPHLQPQFYQINRRETILNMPGKASDWDNAEFLLDLVVGLYTGAQRSSSQLLNNTEQTAFLLINILITPLLHPFPIIVAMAKRQVMQWDANVHEDILISLFQHMKPSAEDWSNVMGDLQQKGYTFTEGALRQTHKPLPFIKPSINTIVMAPRAAAAGAGKPTRGWDAASHADLLLALLEEIKPNKADLTNVAAKMRSKGYSYSYDAINQHVQKLRKNRDTTAIQNSGGSENGTPRKRAPGTKTPAKRTPSKRKATKSASVVDEDEDLEDEKMQLKMETDDMGGGLMSPKGAKRTKSEPEDEVTVGEV</sequence>
<feature type="compositionally biased region" description="Polar residues" evidence="1">
    <location>
        <begin position="253"/>
        <end position="272"/>
    </location>
</feature>
<name>A0A365N2Y6_GIBIN</name>